<dbReference type="EMBL" id="MFEL01000010">
    <property type="protein sequence ID" value="OGE81075.1"/>
    <property type="molecule type" value="Genomic_DNA"/>
</dbReference>
<feature type="transmembrane region" description="Helical" evidence="7">
    <location>
        <begin position="7"/>
        <end position="27"/>
    </location>
</feature>
<dbReference type="InterPro" id="IPR050245">
    <property type="entry name" value="PrsA_foldase"/>
</dbReference>
<evidence type="ECO:0000256" key="6">
    <source>
        <dbReference type="PROSITE-ProRule" id="PRU00278"/>
    </source>
</evidence>
<dbReference type="STRING" id="1817825.A2720_00835"/>
<feature type="domain" description="PpiC" evidence="8">
    <location>
        <begin position="122"/>
        <end position="222"/>
    </location>
</feature>
<evidence type="ECO:0000256" key="5">
    <source>
        <dbReference type="ARBA" id="ARBA00023235"/>
    </source>
</evidence>
<evidence type="ECO:0000313" key="9">
    <source>
        <dbReference type="EMBL" id="OGE81075.1"/>
    </source>
</evidence>
<proteinExistence type="predicted"/>
<dbReference type="InterPro" id="IPR046357">
    <property type="entry name" value="PPIase_dom_sf"/>
</dbReference>
<evidence type="ECO:0000313" key="10">
    <source>
        <dbReference type="Proteomes" id="UP000178892"/>
    </source>
</evidence>
<comment type="catalytic activity">
    <reaction evidence="1">
        <text>[protein]-peptidylproline (omega=180) = [protein]-peptidylproline (omega=0)</text>
        <dbReference type="Rhea" id="RHEA:16237"/>
        <dbReference type="Rhea" id="RHEA-COMP:10747"/>
        <dbReference type="Rhea" id="RHEA-COMP:10748"/>
        <dbReference type="ChEBI" id="CHEBI:83833"/>
        <dbReference type="ChEBI" id="CHEBI:83834"/>
        <dbReference type="EC" id="5.2.1.8"/>
    </reaction>
</comment>
<dbReference type="Gene3D" id="3.10.50.40">
    <property type="match status" value="1"/>
</dbReference>
<evidence type="ECO:0000256" key="7">
    <source>
        <dbReference type="SAM" id="Phobius"/>
    </source>
</evidence>
<dbReference type="InterPro" id="IPR000297">
    <property type="entry name" value="PPIase_PpiC"/>
</dbReference>
<dbReference type="Pfam" id="PF13616">
    <property type="entry name" value="Rotamase_3"/>
    <property type="match status" value="1"/>
</dbReference>
<reference evidence="9 10" key="1">
    <citation type="journal article" date="2016" name="Nat. Commun.">
        <title>Thousands of microbial genomes shed light on interconnected biogeochemical processes in an aquifer system.</title>
        <authorList>
            <person name="Anantharaman K."/>
            <person name="Brown C.T."/>
            <person name="Hug L.A."/>
            <person name="Sharon I."/>
            <person name="Castelle C.J."/>
            <person name="Probst A.J."/>
            <person name="Thomas B.C."/>
            <person name="Singh A."/>
            <person name="Wilkins M.J."/>
            <person name="Karaoz U."/>
            <person name="Brodie E.L."/>
            <person name="Williams K.H."/>
            <person name="Hubbard S.S."/>
            <person name="Banfield J.F."/>
        </authorList>
    </citation>
    <scope>NUCLEOTIDE SEQUENCE [LARGE SCALE GENOMIC DNA]</scope>
</reference>
<keyword evidence="7" id="KW-0812">Transmembrane</keyword>
<dbReference type="SUPFAM" id="SSF54534">
    <property type="entry name" value="FKBP-like"/>
    <property type="match status" value="1"/>
</dbReference>
<name>A0A1F5NTS8_9BACT</name>
<sequence>MSKSKRIFMLAGSGIIAVLGLLVIYGYGTASDSVFAYGVQRFLPAIKVGSKSVSVAELREFSKFVKQYEPNTDESYISERLAAQAISKVLASSLGLNWDASLLSEASFIKGEGESFFRYVVEPQVVANALKMYYNAEQIDFASYQKAERILDDVLNGGSFEEIAKRESDDTRSGQLGGDLGFFEVDEIIPELSARVQEGPLGEVQKKLLVSRYGYHVVYPVETAEKDGTKFWHAKHILIQTKGFEDWLETQTTGIKVKYLKN</sequence>
<organism evidence="9 10">
    <name type="scientific">Candidatus Doudnabacteria bacterium RIFCSPHIGHO2_01_FULL_46_24</name>
    <dbReference type="NCBI Taxonomy" id="1817825"/>
    <lineage>
        <taxon>Bacteria</taxon>
        <taxon>Candidatus Doudnaibacteriota</taxon>
    </lineage>
</organism>
<gene>
    <name evidence="9" type="ORF">A2720_00835</name>
</gene>
<dbReference type="GO" id="GO:0003755">
    <property type="term" value="F:peptidyl-prolyl cis-trans isomerase activity"/>
    <property type="evidence" value="ECO:0007669"/>
    <property type="project" value="UniProtKB-KW"/>
</dbReference>
<dbReference type="PANTHER" id="PTHR47245">
    <property type="entry name" value="PEPTIDYLPROLYL ISOMERASE"/>
    <property type="match status" value="1"/>
</dbReference>
<dbReference type="AlphaFoldDB" id="A0A1F5NTS8"/>
<dbReference type="PROSITE" id="PS50198">
    <property type="entry name" value="PPIC_PPIASE_2"/>
    <property type="match status" value="1"/>
</dbReference>
<evidence type="ECO:0000256" key="4">
    <source>
        <dbReference type="ARBA" id="ARBA00023110"/>
    </source>
</evidence>
<keyword evidence="3" id="KW-0732">Signal</keyword>
<keyword evidence="7" id="KW-1133">Transmembrane helix</keyword>
<protein>
    <recommendedName>
        <fullName evidence="2">peptidylprolyl isomerase</fullName>
        <ecNumber evidence="2">5.2.1.8</ecNumber>
    </recommendedName>
</protein>
<keyword evidence="7" id="KW-0472">Membrane</keyword>
<dbReference type="Proteomes" id="UP000178892">
    <property type="component" value="Unassembled WGS sequence"/>
</dbReference>
<evidence type="ECO:0000256" key="2">
    <source>
        <dbReference type="ARBA" id="ARBA00013194"/>
    </source>
</evidence>
<evidence type="ECO:0000259" key="8">
    <source>
        <dbReference type="PROSITE" id="PS50198"/>
    </source>
</evidence>
<accession>A0A1F5NTS8</accession>
<dbReference type="EC" id="5.2.1.8" evidence="2"/>
<dbReference type="PANTHER" id="PTHR47245:SF1">
    <property type="entry name" value="FOLDASE PROTEIN PRSA"/>
    <property type="match status" value="1"/>
</dbReference>
<keyword evidence="5 6" id="KW-0413">Isomerase</keyword>
<comment type="caution">
    <text evidence="9">The sequence shown here is derived from an EMBL/GenBank/DDBJ whole genome shotgun (WGS) entry which is preliminary data.</text>
</comment>
<keyword evidence="4 6" id="KW-0697">Rotamase</keyword>
<evidence type="ECO:0000256" key="3">
    <source>
        <dbReference type="ARBA" id="ARBA00022729"/>
    </source>
</evidence>
<evidence type="ECO:0000256" key="1">
    <source>
        <dbReference type="ARBA" id="ARBA00000971"/>
    </source>
</evidence>